<accession>A0AAV4HQE3</accession>
<keyword evidence="3" id="KW-1185">Reference proteome</keyword>
<dbReference type="Gene3D" id="1.25.10.10">
    <property type="entry name" value="Leucine-rich Repeat Variant"/>
    <property type="match status" value="2"/>
</dbReference>
<feature type="region of interest" description="Disordered" evidence="1">
    <location>
        <begin position="1022"/>
        <end position="1055"/>
    </location>
</feature>
<dbReference type="InterPro" id="IPR016024">
    <property type="entry name" value="ARM-type_fold"/>
</dbReference>
<feature type="compositionally biased region" description="Low complexity" evidence="1">
    <location>
        <begin position="1022"/>
        <end position="1039"/>
    </location>
</feature>
<dbReference type="SUPFAM" id="SSF48371">
    <property type="entry name" value="ARM repeat"/>
    <property type="match status" value="1"/>
</dbReference>
<name>A0AAV4HQE3_9GAST</name>
<dbReference type="EMBL" id="BMAT01009180">
    <property type="protein sequence ID" value="GFS00378.1"/>
    <property type="molecule type" value="Genomic_DNA"/>
</dbReference>
<evidence type="ECO:0000256" key="1">
    <source>
        <dbReference type="SAM" id="MobiDB-lite"/>
    </source>
</evidence>
<gene>
    <name evidence="2" type="ORF">ElyMa_004553400</name>
</gene>
<feature type="compositionally biased region" description="Basic and acidic residues" evidence="1">
    <location>
        <begin position="1325"/>
        <end position="1361"/>
    </location>
</feature>
<reference evidence="2 3" key="1">
    <citation type="journal article" date="2021" name="Elife">
        <title>Chloroplast acquisition without the gene transfer in kleptoplastic sea slugs, Plakobranchus ocellatus.</title>
        <authorList>
            <person name="Maeda T."/>
            <person name="Takahashi S."/>
            <person name="Yoshida T."/>
            <person name="Shimamura S."/>
            <person name="Takaki Y."/>
            <person name="Nagai Y."/>
            <person name="Toyoda A."/>
            <person name="Suzuki Y."/>
            <person name="Arimoto A."/>
            <person name="Ishii H."/>
            <person name="Satoh N."/>
            <person name="Nishiyama T."/>
            <person name="Hasebe M."/>
            <person name="Maruyama T."/>
            <person name="Minagawa J."/>
            <person name="Obokata J."/>
            <person name="Shigenobu S."/>
        </authorList>
    </citation>
    <scope>NUCLEOTIDE SEQUENCE [LARGE SCALE GENOMIC DNA]</scope>
</reference>
<proteinExistence type="predicted"/>
<feature type="region of interest" description="Disordered" evidence="1">
    <location>
        <begin position="1124"/>
        <end position="1197"/>
    </location>
</feature>
<dbReference type="Proteomes" id="UP000762676">
    <property type="component" value="Unassembled WGS sequence"/>
</dbReference>
<dbReference type="Pfam" id="PF13646">
    <property type="entry name" value="HEAT_2"/>
    <property type="match status" value="1"/>
</dbReference>
<organism evidence="2 3">
    <name type="scientific">Elysia marginata</name>
    <dbReference type="NCBI Taxonomy" id="1093978"/>
    <lineage>
        <taxon>Eukaryota</taxon>
        <taxon>Metazoa</taxon>
        <taxon>Spiralia</taxon>
        <taxon>Lophotrochozoa</taxon>
        <taxon>Mollusca</taxon>
        <taxon>Gastropoda</taxon>
        <taxon>Heterobranchia</taxon>
        <taxon>Euthyneura</taxon>
        <taxon>Panpulmonata</taxon>
        <taxon>Sacoglossa</taxon>
        <taxon>Placobranchoidea</taxon>
        <taxon>Plakobranchidae</taxon>
        <taxon>Elysia</taxon>
    </lineage>
</organism>
<dbReference type="PANTHER" id="PTHR12697">
    <property type="entry name" value="PBS LYASE HEAT-LIKE PROTEIN"/>
    <property type="match status" value="1"/>
</dbReference>
<evidence type="ECO:0000313" key="2">
    <source>
        <dbReference type="EMBL" id="GFS00378.1"/>
    </source>
</evidence>
<feature type="compositionally biased region" description="Polar residues" evidence="1">
    <location>
        <begin position="1388"/>
        <end position="1400"/>
    </location>
</feature>
<dbReference type="GO" id="GO:0019135">
    <property type="term" value="F:deoxyhypusine monooxygenase activity"/>
    <property type="evidence" value="ECO:0007669"/>
    <property type="project" value="TreeGrafter"/>
</dbReference>
<comment type="caution">
    <text evidence="2">The sequence shown here is derived from an EMBL/GenBank/DDBJ whole genome shotgun (WGS) entry which is preliminary data.</text>
</comment>
<feature type="compositionally biased region" description="Acidic residues" evidence="1">
    <location>
        <begin position="1125"/>
        <end position="1135"/>
    </location>
</feature>
<dbReference type="PANTHER" id="PTHR12697:SF20">
    <property type="entry name" value="HEAT REPEAT-CONTAINING PROTEIN 4"/>
    <property type="match status" value="1"/>
</dbReference>
<dbReference type="InterPro" id="IPR011989">
    <property type="entry name" value="ARM-like"/>
</dbReference>
<feature type="region of interest" description="Disordered" evidence="1">
    <location>
        <begin position="316"/>
        <end position="335"/>
    </location>
</feature>
<feature type="region of interest" description="Disordered" evidence="1">
    <location>
        <begin position="1312"/>
        <end position="1426"/>
    </location>
</feature>
<evidence type="ECO:0000313" key="3">
    <source>
        <dbReference type="Proteomes" id="UP000762676"/>
    </source>
</evidence>
<protein>
    <submittedName>
        <fullName evidence="2">HEAT repeat-containing protein 4</fullName>
    </submittedName>
</protein>
<sequence>MASSFNDTLTGRTMLFPCAAGVQMPQIGANDTKIKTTHGRSPTPSMLLPMTIVPQDANPVNNRYVRMVSDGISFTKDVVEDRCLHMMPFDEKYFEKVFSPGSIVRVPKKTAQIVGRHNKRGEDIRHMPCYLKKIAKPLPLTPLRKKVKEKAQELHRQALLNAQQKKKYQDTTETTQSSSFFITEAASETVLHSTLKPTIESQKGLVDVSVKREQKLGLNTKTSVQDSTIGSTIVTIPKSDQGPFSKISNITEIGENKEGQAKKGDWDDHLMSRLSQLTANWIVHERTPGDKQKAKLSQVLGSWYGAPTHTDLVREEMSDGEEAEKEKDKKPKKKWKKKEASLLARVYNITPPPGVALDPYSDNNQAPFYRQPAGIRKKKRSEEKEEAGSINATAHHIHIKKLSETPPPTLNDLLGARVGDKVYNTDNLYQQEQLIGNKQIYNTEDPSHIYMDSKNKYQKSLQMEMPPNPETWYPIEEYHGAVQTKGSKPVAVPNVVEKGHKRWAGLPEPVDDTAKIMKAILPGFDPVYTKPIDPKQRRKVKQNTALMTIVNEWRSKWFVSGQFADSTPQDLIKDMADIQSHVRLKAIGTVAKATEYKPVQDDGVLLENTDQDPAAELPEEIFVALECLLDDSYQQVQKAAAITLYSLDRPSDKAKERLREMLLSQSGVDRWAAAQCLAHYGECDSDVVAEIIRQILDCEGAIKYEQGIQLLAKISNSSTLVHCMVAEQLNSSSWRHRVIACKIMPTLFGSINRDIAQKLSQLMWHDWHVEVRNAAAQCLGKTSHGRDVHNDIRGRILDGSERTKLEAINKLGQLGIMTAKLLPAFLQCFADPYVSIRCEVCVTCGNLQIKDEQVLDRLVHLATFDPIWKVKALAIQALGKTGVVTDDIKESLLWAMRYEEKEGVRAEACHSLIALNIQDDEVLDALQERLLVESSPIVREEMFEALSQFGLNSSEDMDMVAQIKSEVRKLCTRNIIASQIIVNETDETRREQLARMVCQTEEDIEALNQKKAVILMRIRSQARSSESRSSSAEPRTSTPVPKVKIDSESTTPEAISREITIFTPTADKELEAILSNQEDEGDSRPITGASGTALVNQVSEVEGEESKEGDDNGQAGFSKVVFVTNEDEVGEDKLDDEGTKLAEGGGEDTTGSPGVKHQLDVPQLPKVSQGLAGDFLSPSMSVREPAGSRLSTSQFSGRRSIISRDSMKERQRLNAQVSAIYSGLDARYAGMISDLCRIDRGLDTKGSSAESSTDTSLNNAVMSSSHIRAAHAQIEAILSRASNVREESFLHEDQGVIEPTVNGKKAVETTEALGSAGNQEQEPQAEVKDNQQTEETEQKIDGEDADVEWKSFADTLSKDGGDNVSFGGSTSYPSFDEDPDDPNVARSYVSTAGLTAQASEYDNDSVVSDKDLEDEETQENGVLKIF</sequence>